<name>A0AC34F7J9_9BILA</name>
<accession>A0AC34F7J9</accession>
<sequence length="122" mass="13868">MVFKCISRPTKPFQLLYLGYIISCVGDRLWTFAIIFVLQRLGGMRLVGINQLFESVSAMLLASYVGNWLDRLDRRKVLSILFCSLSKCASEGERMAFTKDWIVVMAQIEGGSLSSKFIYPKN</sequence>
<evidence type="ECO:0000313" key="1">
    <source>
        <dbReference type="Proteomes" id="UP000887579"/>
    </source>
</evidence>
<proteinExistence type="predicted"/>
<dbReference type="Proteomes" id="UP000887579">
    <property type="component" value="Unplaced"/>
</dbReference>
<dbReference type="WBParaSite" id="ES5_v2.g13201.t1">
    <property type="protein sequence ID" value="ES5_v2.g13201.t1"/>
    <property type="gene ID" value="ES5_v2.g13201"/>
</dbReference>
<organism evidence="1 2">
    <name type="scientific">Panagrolaimus sp. ES5</name>
    <dbReference type="NCBI Taxonomy" id="591445"/>
    <lineage>
        <taxon>Eukaryota</taxon>
        <taxon>Metazoa</taxon>
        <taxon>Ecdysozoa</taxon>
        <taxon>Nematoda</taxon>
        <taxon>Chromadorea</taxon>
        <taxon>Rhabditida</taxon>
        <taxon>Tylenchina</taxon>
        <taxon>Panagrolaimomorpha</taxon>
        <taxon>Panagrolaimoidea</taxon>
        <taxon>Panagrolaimidae</taxon>
        <taxon>Panagrolaimus</taxon>
    </lineage>
</organism>
<evidence type="ECO:0000313" key="2">
    <source>
        <dbReference type="WBParaSite" id="ES5_v2.g13201.t1"/>
    </source>
</evidence>
<reference evidence="2" key="1">
    <citation type="submission" date="2022-11" db="UniProtKB">
        <authorList>
            <consortium name="WormBaseParasite"/>
        </authorList>
    </citation>
    <scope>IDENTIFICATION</scope>
</reference>
<protein>
    <submittedName>
        <fullName evidence="2">Solute carrier family 40 member</fullName>
    </submittedName>
</protein>